<dbReference type="AlphaFoldDB" id="A0A9N8EKV3"/>
<reference evidence="3" key="1">
    <citation type="submission" date="2020-06" db="EMBL/GenBank/DDBJ databases">
        <authorList>
            <consortium name="Plant Systems Biology data submission"/>
        </authorList>
    </citation>
    <scope>NUCLEOTIDE SEQUENCE</scope>
    <source>
        <strain evidence="3">D6</strain>
    </source>
</reference>
<protein>
    <submittedName>
        <fullName evidence="3">Uncharacterized protein</fullName>
    </submittedName>
</protein>
<keyword evidence="2" id="KW-0732">Signal</keyword>
<feature type="region of interest" description="Disordered" evidence="1">
    <location>
        <begin position="106"/>
        <end position="140"/>
    </location>
</feature>
<gene>
    <name evidence="3" type="ORF">SEMRO_1438_G272720.1</name>
</gene>
<dbReference type="OrthoDB" id="49252at2759"/>
<feature type="region of interest" description="Disordered" evidence="1">
    <location>
        <begin position="273"/>
        <end position="342"/>
    </location>
</feature>
<accession>A0A9N8EKV3</accession>
<organism evidence="3 4">
    <name type="scientific">Seminavis robusta</name>
    <dbReference type="NCBI Taxonomy" id="568900"/>
    <lineage>
        <taxon>Eukaryota</taxon>
        <taxon>Sar</taxon>
        <taxon>Stramenopiles</taxon>
        <taxon>Ochrophyta</taxon>
        <taxon>Bacillariophyta</taxon>
        <taxon>Bacillariophyceae</taxon>
        <taxon>Bacillariophycidae</taxon>
        <taxon>Naviculales</taxon>
        <taxon>Naviculaceae</taxon>
        <taxon>Seminavis</taxon>
    </lineage>
</organism>
<evidence type="ECO:0000256" key="2">
    <source>
        <dbReference type="SAM" id="SignalP"/>
    </source>
</evidence>
<feature type="chain" id="PRO_5040250382" evidence="2">
    <location>
        <begin position="20"/>
        <end position="424"/>
    </location>
</feature>
<keyword evidence="4" id="KW-1185">Reference proteome</keyword>
<evidence type="ECO:0000313" key="3">
    <source>
        <dbReference type="EMBL" id="CAB9523627.1"/>
    </source>
</evidence>
<evidence type="ECO:0000256" key="1">
    <source>
        <dbReference type="SAM" id="MobiDB-lite"/>
    </source>
</evidence>
<dbReference type="EMBL" id="CAICTM010001436">
    <property type="protein sequence ID" value="CAB9523627.1"/>
    <property type="molecule type" value="Genomic_DNA"/>
</dbReference>
<feature type="compositionally biased region" description="Low complexity" evidence="1">
    <location>
        <begin position="113"/>
        <end position="137"/>
    </location>
</feature>
<feature type="signal peptide" evidence="2">
    <location>
        <begin position="1"/>
        <end position="19"/>
    </location>
</feature>
<dbReference type="Proteomes" id="UP001153069">
    <property type="component" value="Unassembled WGS sequence"/>
</dbReference>
<feature type="compositionally biased region" description="Low complexity" evidence="1">
    <location>
        <begin position="273"/>
        <end position="325"/>
    </location>
</feature>
<comment type="caution">
    <text evidence="3">The sequence shown here is derived from an EMBL/GenBank/DDBJ whole genome shotgun (WGS) entry which is preliminary data.</text>
</comment>
<sequence length="424" mass="43889">MKFFTGFLFGFSLVSPCAGQNIRGSFMDRVLGNDAGTLCVDNPVCAAEGRVSGACCPNDNYEYLSCCNRECSVHSNCYKSFQHCCPTPDNIELDCCDHQPALDALPSSPPSATPSIAPSANPSVSPSVAPSSDTPAPTVSRPPTCPITASVYASSVQSLPHSGSMVFNMTGLLPAFGGTVYIEVHARGDYGQTTEILEAYSEENNLIGTLYPDVECSNTFQSSTFTVSQVTFNTWLSDGVVTFTLDASHEVGMFCPHNDAYIVLCYETIDVPSSSPSSAPSGTPSSAPSSTPSRGPSVSPSTVPSSSPSDKPSDSPSESPADGPSTVPSLAPTSYDDRNDNGGGGPIIIGGPFCTDNPKCNELGLAGECCPTIDGVNLACCYSPPTAASCSANTVCDSSGLEGDCCPTIDGVFLDCCGWSEPSN</sequence>
<name>A0A9N8EKV3_9STRA</name>
<proteinExistence type="predicted"/>
<evidence type="ECO:0000313" key="4">
    <source>
        <dbReference type="Proteomes" id="UP001153069"/>
    </source>
</evidence>